<feature type="signal peptide" evidence="1">
    <location>
        <begin position="1"/>
        <end position="23"/>
    </location>
</feature>
<evidence type="ECO:0008006" key="4">
    <source>
        <dbReference type="Google" id="ProtNLM"/>
    </source>
</evidence>
<protein>
    <recommendedName>
        <fullName evidence="4">AttH domain-containing protein</fullName>
    </recommendedName>
</protein>
<organism evidence="2 3">
    <name type="scientific">Emericella nidulans (strain FGSC A4 / ATCC 38163 / CBS 112.46 / NRRL 194 / M139)</name>
    <name type="common">Aspergillus nidulans</name>
    <dbReference type="NCBI Taxonomy" id="227321"/>
    <lineage>
        <taxon>Eukaryota</taxon>
        <taxon>Fungi</taxon>
        <taxon>Dikarya</taxon>
        <taxon>Ascomycota</taxon>
        <taxon>Pezizomycotina</taxon>
        <taxon>Eurotiomycetes</taxon>
        <taxon>Eurotiomycetidae</taxon>
        <taxon>Eurotiales</taxon>
        <taxon>Aspergillaceae</taxon>
        <taxon>Aspergillus</taxon>
        <taxon>Aspergillus subgen. Nidulantes</taxon>
    </lineage>
</organism>
<evidence type="ECO:0000313" key="3">
    <source>
        <dbReference type="Proteomes" id="UP000000560"/>
    </source>
</evidence>
<dbReference type="OMA" id="WSSSFIH"/>
<dbReference type="PANTHER" id="PTHR40617">
    <property type="entry name" value="TERPENE CYCLASE ASQC"/>
    <property type="match status" value="1"/>
</dbReference>
<accession>C8VCX7</accession>
<dbReference type="Proteomes" id="UP000000560">
    <property type="component" value="Chromosome IV"/>
</dbReference>
<keyword evidence="1" id="KW-0732">Signal</keyword>
<dbReference type="GeneID" id="2870001"/>
<feature type="chain" id="PRO_5010226747" description="AttH domain-containing protein" evidence="1">
    <location>
        <begin position="24"/>
        <end position="380"/>
    </location>
</feature>
<dbReference type="InParanoid" id="Q5AWU5"/>
<dbReference type="InterPro" id="IPR053112">
    <property type="entry name" value="Fungal_Dehydratase/Hydratase"/>
</dbReference>
<dbReference type="HOGENOM" id="CLU_046730_0_0_1"/>
<proteinExistence type="predicted"/>
<dbReference type="SUPFAM" id="SSF159245">
    <property type="entry name" value="AttH-like"/>
    <property type="match status" value="1"/>
</dbReference>
<keyword evidence="3" id="KW-1185">Reference proteome</keyword>
<reference evidence="3" key="2">
    <citation type="journal article" date="2009" name="Fungal Genet. Biol.">
        <title>The 2008 update of the Aspergillus nidulans genome annotation: a community effort.</title>
        <authorList>
            <person name="Wortman J.R."/>
            <person name="Gilsenan J.M."/>
            <person name="Joardar V."/>
            <person name="Deegan J."/>
            <person name="Clutterbuck J."/>
            <person name="Andersen M.R."/>
            <person name="Archer D."/>
            <person name="Bencina M."/>
            <person name="Braus G."/>
            <person name="Coutinho P."/>
            <person name="von Dohren H."/>
            <person name="Doonan J."/>
            <person name="Driessen A.J."/>
            <person name="Durek P."/>
            <person name="Espeso E."/>
            <person name="Fekete E."/>
            <person name="Flipphi M."/>
            <person name="Estrada C.G."/>
            <person name="Geysens S."/>
            <person name="Goldman G."/>
            <person name="de Groot P.W."/>
            <person name="Hansen K."/>
            <person name="Harris S.D."/>
            <person name="Heinekamp T."/>
            <person name="Helmstaedt K."/>
            <person name="Henrissat B."/>
            <person name="Hofmann G."/>
            <person name="Homan T."/>
            <person name="Horio T."/>
            <person name="Horiuchi H."/>
            <person name="James S."/>
            <person name="Jones M."/>
            <person name="Karaffa L."/>
            <person name="Karanyi Z."/>
            <person name="Kato M."/>
            <person name="Keller N."/>
            <person name="Kelly D.E."/>
            <person name="Kiel J.A."/>
            <person name="Kim J.M."/>
            <person name="van der Klei I.J."/>
            <person name="Klis F.M."/>
            <person name="Kovalchuk A."/>
            <person name="Krasevec N."/>
            <person name="Kubicek C.P."/>
            <person name="Liu B."/>
            <person name="Maccabe A."/>
            <person name="Meyer V."/>
            <person name="Mirabito P."/>
            <person name="Miskei M."/>
            <person name="Mos M."/>
            <person name="Mullins J."/>
            <person name="Nelson D.R."/>
            <person name="Nielsen J."/>
            <person name="Oakley B.R."/>
            <person name="Osmani S.A."/>
            <person name="Pakula T."/>
            <person name="Paszewski A."/>
            <person name="Paulsen I."/>
            <person name="Pilsyk S."/>
            <person name="Pocsi I."/>
            <person name="Punt P.J."/>
            <person name="Ram A.F."/>
            <person name="Ren Q."/>
            <person name="Robellet X."/>
            <person name="Robson G."/>
            <person name="Seiboth B."/>
            <person name="van Solingen P."/>
            <person name="Specht T."/>
            <person name="Sun J."/>
            <person name="Taheri-Talesh N."/>
            <person name="Takeshita N."/>
            <person name="Ussery D."/>
            <person name="vanKuyk P.A."/>
            <person name="Visser H."/>
            <person name="van de Vondervoort P.J."/>
            <person name="de Vries R.P."/>
            <person name="Walton J."/>
            <person name="Xiang X."/>
            <person name="Xiong Y."/>
            <person name="Zeng A.P."/>
            <person name="Brandt B.W."/>
            <person name="Cornell M.J."/>
            <person name="van den Hondel C.A."/>
            <person name="Visser J."/>
            <person name="Oliver S.G."/>
            <person name="Turner G."/>
        </authorList>
    </citation>
    <scope>GENOME REANNOTATION</scope>
    <source>
        <strain evidence="3">FGSC A4 / ATCC 38163 / CBS 112.46 / NRRL 194 / M139</strain>
    </source>
</reference>
<reference evidence="3" key="1">
    <citation type="journal article" date="2005" name="Nature">
        <title>Sequencing of Aspergillus nidulans and comparative analysis with A. fumigatus and A. oryzae.</title>
        <authorList>
            <person name="Galagan J.E."/>
            <person name="Calvo S.E."/>
            <person name="Cuomo C."/>
            <person name="Ma L.J."/>
            <person name="Wortman J.R."/>
            <person name="Batzoglou S."/>
            <person name="Lee S.I."/>
            <person name="Basturkmen M."/>
            <person name="Spevak C.C."/>
            <person name="Clutterbuck J."/>
            <person name="Kapitonov V."/>
            <person name="Jurka J."/>
            <person name="Scazzocchio C."/>
            <person name="Farman M."/>
            <person name="Butler J."/>
            <person name="Purcell S."/>
            <person name="Harris S."/>
            <person name="Braus G.H."/>
            <person name="Draht O."/>
            <person name="Busch S."/>
            <person name="D'Enfert C."/>
            <person name="Bouchier C."/>
            <person name="Goldman G.H."/>
            <person name="Bell-Pedersen D."/>
            <person name="Griffiths-Jones S."/>
            <person name="Doonan J.H."/>
            <person name="Yu J."/>
            <person name="Vienken K."/>
            <person name="Pain A."/>
            <person name="Freitag M."/>
            <person name="Selker E.U."/>
            <person name="Archer D.B."/>
            <person name="Penalva M.A."/>
            <person name="Oakley B.R."/>
            <person name="Momany M."/>
            <person name="Tanaka T."/>
            <person name="Kumagai T."/>
            <person name="Asai K."/>
            <person name="Machida M."/>
            <person name="Nierman W.C."/>
            <person name="Denning D.W."/>
            <person name="Caddick M."/>
            <person name="Hynes M."/>
            <person name="Paoletti M."/>
            <person name="Fischer R."/>
            <person name="Miller B."/>
            <person name="Dyer P."/>
            <person name="Sachs M.S."/>
            <person name="Osmani S.A."/>
            <person name="Birren B.W."/>
        </authorList>
    </citation>
    <scope>NUCLEOTIDE SEQUENCE [LARGE SCALE GENOMIC DNA]</scope>
    <source>
        <strain evidence="3">FGSC A4 / ATCC 38163 / CBS 112.46 / NRRL 194 / M139</strain>
    </source>
</reference>
<name>Q5AWU5_EMENI</name>
<dbReference type="PANTHER" id="PTHR40617:SF1">
    <property type="entry name" value="ATTH DOMAIN-CONTAINING PROTEIN-RELATED"/>
    <property type="match status" value="1"/>
</dbReference>
<accession>Q5AWU5</accession>
<dbReference type="STRING" id="227321.Q5AWU5"/>
<dbReference type="OrthoDB" id="5295747at2759"/>
<dbReference type="EMBL" id="BN001304">
    <property type="protein sequence ID" value="CBF78797.1"/>
    <property type="molecule type" value="Genomic_DNA"/>
</dbReference>
<gene>
    <name evidence="2" type="ORF">ANIA_07235</name>
</gene>
<sequence length="380" mass="41066">MFRKIDVALWAALAAHQVPFCSGYNFAPDQDPSITDPRIPVLFDVPVPEKLLPSPANPVAGHWTSSFLTTTTGSQYFFASGVVLSSPEQTAGYGFSLLDLATLNRVTHSNMTTLAHAGIAPINFISTAYAISSLPPDDAAIAVHGIADNISVDLTVHQTSRALYYGGSGAWMYVDKPLYGWAMPAASTSGNISMPIPPGASPADEDDIDVEIATEIIDPSASLTWYDHLWGHLDLQAGNLTWFNLFVNDRPGGELNLALVSYMLDSIEPPFFSRSIHVRSRNRNESGLAIIPVDRFEPITDPNTVWKSPRSGLVYPQRWELGIEGRGLLEISSVLGDQEMVDPGSGAVTYLGFVTVKGVIDGKNVTGYGSAEVKFVQRLP</sequence>
<evidence type="ECO:0000256" key="1">
    <source>
        <dbReference type="SAM" id="SignalP"/>
    </source>
</evidence>
<dbReference type="InterPro" id="IPR023374">
    <property type="entry name" value="AttH-like_dom_sf"/>
</dbReference>
<dbReference type="RefSeq" id="XP_680504.1">
    <property type="nucleotide sequence ID" value="XM_675412.1"/>
</dbReference>
<evidence type="ECO:0000313" key="2">
    <source>
        <dbReference type="EMBL" id="CBF78797.1"/>
    </source>
</evidence>
<dbReference type="Gene3D" id="2.40.370.10">
    <property type="entry name" value="AttH-like domain"/>
    <property type="match status" value="1"/>
</dbReference>
<dbReference type="AlphaFoldDB" id="Q5AWU5"/>
<dbReference type="KEGG" id="ani:ANIA_07235"/>
<dbReference type="VEuPathDB" id="FungiDB:AN7235"/>